<protein>
    <submittedName>
        <fullName evidence="3">Histidine kinase</fullName>
    </submittedName>
</protein>
<reference evidence="3 4" key="1">
    <citation type="submission" date="2016-10" db="EMBL/GenBank/DDBJ databases">
        <authorList>
            <person name="de Groot N.N."/>
        </authorList>
    </citation>
    <scope>NUCLEOTIDE SEQUENCE [LARGE SCALE GENOMIC DNA]</scope>
    <source>
        <strain evidence="3 4">DSM 23048</strain>
    </source>
</reference>
<dbReference type="RefSeq" id="WP_244154512.1">
    <property type="nucleotide sequence ID" value="NZ_FNYS01000014.1"/>
</dbReference>
<name>A0A1H6WDP8_9FLAO</name>
<feature type="transmembrane region" description="Helical" evidence="1">
    <location>
        <begin position="289"/>
        <end position="309"/>
    </location>
</feature>
<dbReference type="Proteomes" id="UP000183077">
    <property type="component" value="Unassembled WGS sequence"/>
</dbReference>
<proteinExistence type="predicted"/>
<dbReference type="GO" id="GO:0000155">
    <property type="term" value="F:phosphorelay sensor kinase activity"/>
    <property type="evidence" value="ECO:0007669"/>
    <property type="project" value="InterPro"/>
</dbReference>
<keyword evidence="3" id="KW-0418">Kinase</keyword>
<dbReference type="PANTHER" id="PTHR34220">
    <property type="entry name" value="SENSOR HISTIDINE KINASE YPDA"/>
    <property type="match status" value="1"/>
</dbReference>
<keyword evidence="1" id="KW-0812">Transmembrane</keyword>
<evidence type="ECO:0000259" key="2">
    <source>
        <dbReference type="Pfam" id="PF06580"/>
    </source>
</evidence>
<dbReference type="AlphaFoldDB" id="A0A1H6WDP8"/>
<dbReference type="Pfam" id="PF06580">
    <property type="entry name" value="His_kinase"/>
    <property type="match status" value="1"/>
</dbReference>
<keyword evidence="1" id="KW-1133">Transmembrane helix</keyword>
<feature type="domain" description="Signal transduction histidine kinase internal region" evidence="2">
    <location>
        <begin position="335"/>
        <end position="412"/>
    </location>
</feature>
<dbReference type="Gene3D" id="3.30.450.20">
    <property type="entry name" value="PAS domain"/>
    <property type="match status" value="1"/>
</dbReference>
<dbReference type="EMBL" id="FNYS01000014">
    <property type="protein sequence ID" value="SEJ15088.1"/>
    <property type="molecule type" value="Genomic_DNA"/>
</dbReference>
<dbReference type="GO" id="GO:0016020">
    <property type="term" value="C:membrane"/>
    <property type="evidence" value="ECO:0007669"/>
    <property type="project" value="InterPro"/>
</dbReference>
<dbReference type="InterPro" id="IPR010559">
    <property type="entry name" value="Sig_transdc_His_kin_internal"/>
</dbReference>
<accession>A0A1H6WDP8</accession>
<organism evidence="3 4">
    <name type="scientific">Myroides marinus</name>
    <dbReference type="NCBI Taxonomy" id="703342"/>
    <lineage>
        <taxon>Bacteria</taxon>
        <taxon>Pseudomonadati</taxon>
        <taxon>Bacteroidota</taxon>
        <taxon>Flavobacteriia</taxon>
        <taxon>Flavobacteriales</taxon>
        <taxon>Flavobacteriaceae</taxon>
        <taxon>Myroides</taxon>
    </lineage>
</organism>
<evidence type="ECO:0000313" key="3">
    <source>
        <dbReference type="EMBL" id="SEJ15088.1"/>
    </source>
</evidence>
<dbReference type="PANTHER" id="PTHR34220:SF7">
    <property type="entry name" value="SENSOR HISTIDINE KINASE YPDA"/>
    <property type="match status" value="1"/>
</dbReference>
<keyword evidence="3" id="KW-0808">Transferase</keyword>
<gene>
    <name evidence="3" type="ORF">SAMN04488018_11424</name>
</gene>
<sequence length="517" mass="60135">MAQKNSISISRKTFMAIGIAMLLITIGAIYVLSSSINKSNEDTYKYITSKNFYQKLRSLEQEFAKIDNHLYSLEYITKNTPLDQLSIKYEVLNDMYNLDGVVSLNWYFKVNANNEILETYIGKDKQHDTENIFTKTVLANPLHSKKNTFIEHNGFQYWLMYHSISLPNNERLIYGIVVDMALYHKYLTNIDVTTPNYAYIFTKDGLCIYHPENSLMGKNVFELSNFSAKDTINITDAANPPIVNSEYLNLEVFRFISPFKSENFSGYITVNFPKFNVDDNIKPIRRNTILIFITTVTLLVSLFYIFNIANKKAYQEKELLAVENEKIIKEKALIQLQQLKNQINPHFLFNSLNSLYMLIDLEPQTAQKFTLNLSKTYRYLITPPEENIVNIDNEVEFINKYIALQKTRFTQELHFELNDKRSEKSVKKIPFLGLQICVENALKHNIATIEHPLSISIDITDENVIISNNYQPKKSEIESEHFGVKYLDSIYNYYNTIGFMTFCDEGKYICILPLIKC</sequence>
<keyword evidence="1" id="KW-0472">Membrane</keyword>
<evidence type="ECO:0000313" key="4">
    <source>
        <dbReference type="Proteomes" id="UP000183077"/>
    </source>
</evidence>
<evidence type="ECO:0000256" key="1">
    <source>
        <dbReference type="SAM" id="Phobius"/>
    </source>
</evidence>
<dbReference type="GeneID" id="82257845"/>
<dbReference type="InterPro" id="IPR050640">
    <property type="entry name" value="Bact_2-comp_sensor_kinase"/>
</dbReference>
<feature type="transmembrane region" description="Helical" evidence="1">
    <location>
        <begin position="12"/>
        <end position="32"/>
    </location>
</feature>